<dbReference type="CDD" id="cd11593">
    <property type="entry name" value="Agmatinase-like_2"/>
    <property type="match status" value="1"/>
</dbReference>
<dbReference type="PIRSF" id="PIRSF036979">
    <property type="entry name" value="Arginase"/>
    <property type="match status" value="1"/>
</dbReference>
<dbReference type="EC" id="3.5.3.11" evidence="5"/>
<feature type="binding site" evidence="4">
    <location>
        <position position="140"/>
    </location>
    <ligand>
        <name>Mn(2+)</name>
        <dbReference type="ChEBI" id="CHEBI:29035"/>
        <label>1</label>
    </ligand>
</feature>
<evidence type="ECO:0000313" key="5">
    <source>
        <dbReference type="EMBL" id="CAA9251901.1"/>
    </source>
</evidence>
<comment type="cofactor">
    <cofactor evidence="4">
        <name>Mn(2+)</name>
        <dbReference type="ChEBI" id="CHEBI:29035"/>
    </cofactor>
    <text evidence="4">Binds 2 manganese ions per subunit.</text>
</comment>
<dbReference type="GO" id="GO:0046872">
    <property type="term" value="F:metal ion binding"/>
    <property type="evidence" value="ECO:0007669"/>
    <property type="project" value="UniProtKB-KW"/>
</dbReference>
<dbReference type="NCBIfam" id="TIGR01230">
    <property type="entry name" value="agmatinase"/>
    <property type="match status" value="1"/>
</dbReference>
<reference evidence="5" key="1">
    <citation type="submission" date="2020-02" db="EMBL/GenBank/DDBJ databases">
        <authorList>
            <person name="Meier V. D."/>
        </authorList>
    </citation>
    <scope>NUCLEOTIDE SEQUENCE</scope>
    <source>
        <strain evidence="5">AVDCRST_MAG26</strain>
    </source>
</reference>
<dbReference type="Gene3D" id="3.40.800.10">
    <property type="entry name" value="Ureohydrolase domain"/>
    <property type="match status" value="1"/>
</dbReference>
<evidence type="ECO:0000256" key="3">
    <source>
        <dbReference type="ARBA" id="ARBA00022801"/>
    </source>
</evidence>
<feature type="binding site" evidence="4">
    <location>
        <position position="115"/>
    </location>
    <ligand>
        <name>Mn(2+)</name>
        <dbReference type="ChEBI" id="CHEBI:29035"/>
        <label>1</label>
    </ligand>
</feature>
<dbReference type="PANTHER" id="PTHR11358">
    <property type="entry name" value="ARGINASE/AGMATINASE"/>
    <property type="match status" value="1"/>
</dbReference>
<evidence type="ECO:0000256" key="2">
    <source>
        <dbReference type="ARBA" id="ARBA00022723"/>
    </source>
</evidence>
<evidence type="ECO:0000256" key="1">
    <source>
        <dbReference type="ARBA" id="ARBA00009227"/>
    </source>
</evidence>
<dbReference type="SUPFAM" id="SSF52768">
    <property type="entry name" value="Arginase/deacetylase"/>
    <property type="match status" value="1"/>
</dbReference>
<organism evidence="5">
    <name type="scientific">uncultured Chloroflexia bacterium</name>
    <dbReference type="NCBI Taxonomy" id="1672391"/>
    <lineage>
        <taxon>Bacteria</taxon>
        <taxon>Bacillati</taxon>
        <taxon>Chloroflexota</taxon>
        <taxon>Chloroflexia</taxon>
        <taxon>environmental samples</taxon>
    </lineage>
</organism>
<dbReference type="InterPro" id="IPR023696">
    <property type="entry name" value="Ureohydrolase_dom_sf"/>
</dbReference>
<dbReference type="InterPro" id="IPR005925">
    <property type="entry name" value="Agmatinase-rel"/>
</dbReference>
<proteinExistence type="inferred from homology"/>
<gene>
    <name evidence="5" type="ORF">AVDCRST_MAG26-1929</name>
</gene>
<feature type="binding site" evidence="4">
    <location>
        <position position="225"/>
    </location>
    <ligand>
        <name>Mn(2+)</name>
        <dbReference type="ChEBI" id="CHEBI:29035"/>
        <label>1</label>
    </ligand>
</feature>
<comment type="similarity">
    <text evidence="1">Belongs to the arginase family. Agmatinase subfamily.</text>
</comment>
<evidence type="ECO:0000256" key="4">
    <source>
        <dbReference type="PIRSR" id="PIRSR036979-1"/>
    </source>
</evidence>
<dbReference type="AlphaFoldDB" id="A0A6J4IIX4"/>
<dbReference type="InterPro" id="IPR006035">
    <property type="entry name" value="Ureohydrolase"/>
</dbReference>
<dbReference type="EMBL" id="CADCTK010000442">
    <property type="protein sequence ID" value="CAA9251901.1"/>
    <property type="molecule type" value="Genomic_DNA"/>
</dbReference>
<feature type="binding site" evidence="4">
    <location>
        <position position="223"/>
    </location>
    <ligand>
        <name>Mn(2+)</name>
        <dbReference type="ChEBI" id="CHEBI:29035"/>
        <label>1</label>
    </ligand>
</feature>
<sequence>MSYEWLPEANFLGLDARHSALEQSQVVILPVPYELTTSYGQGTRQGPRALLHASHQLELYDREFGRECALDWGVHTLPSLAPSYASPEAAHAEIAAAVADYARSGKLLCVLGGEHSISGAVARGLHEVHGPFITVQLDAHTDLRDSYEGTPYSHASAMRRVIDNGGGPVLQLGIRSLSVDEAAFMRDEPGMVQTFFAEQVHAGEHREALRSFVRGKPVFLTIDVDCFDSALMPATGTPEPGGLLWHEVLDIVRTVASESERVLAFDVMELAPIPGLHAPDFLAAKLTYKVMSLIMAGREQL</sequence>
<name>A0A6J4IIX4_9CHLR</name>
<keyword evidence="2 4" id="KW-0479">Metal-binding</keyword>
<feature type="binding site" evidence="4">
    <location>
        <position position="142"/>
    </location>
    <ligand>
        <name>Mn(2+)</name>
        <dbReference type="ChEBI" id="CHEBI:29035"/>
        <label>1</label>
    </ligand>
</feature>
<dbReference type="Pfam" id="PF00491">
    <property type="entry name" value="Arginase"/>
    <property type="match status" value="1"/>
</dbReference>
<accession>A0A6J4IIX4</accession>
<dbReference type="PANTHER" id="PTHR11358:SF26">
    <property type="entry name" value="GUANIDINO ACID HYDROLASE, MITOCHONDRIAL"/>
    <property type="match status" value="1"/>
</dbReference>
<dbReference type="PROSITE" id="PS51409">
    <property type="entry name" value="ARGINASE_2"/>
    <property type="match status" value="1"/>
</dbReference>
<dbReference type="GO" id="GO:0008783">
    <property type="term" value="F:agmatinase activity"/>
    <property type="evidence" value="ECO:0007669"/>
    <property type="project" value="UniProtKB-EC"/>
</dbReference>
<dbReference type="GO" id="GO:0033389">
    <property type="term" value="P:putrescine biosynthetic process from arginine, via agmatine"/>
    <property type="evidence" value="ECO:0007669"/>
    <property type="project" value="TreeGrafter"/>
</dbReference>
<keyword evidence="3 5" id="KW-0378">Hydrolase</keyword>
<feature type="binding site" evidence="4">
    <location>
        <position position="138"/>
    </location>
    <ligand>
        <name>Mn(2+)</name>
        <dbReference type="ChEBI" id="CHEBI:29035"/>
        <label>1</label>
    </ligand>
</feature>
<protein>
    <submittedName>
        <fullName evidence="5">Agmatinase</fullName>
        <ecNumber evidence="5">3.5.3.11</ecNumber>
    </submittedName>
</protein>
<keyword evidence="4" id="KW-0464">Manganese</keyword>